<accession>A0A0H2S7J9</accession>
<feature type="domain" description="GH16" evidence="3">
    <location>
        <begin position="101"/>
        <end position="379"/>
    </location>
</feature>
<gene>
    <name evidence="4" type="ORF">SCHPADRAFT_918324</name>
</gene>
<dbReference type="InterPro" id="IPR050546">
    <property type="entry name" value="Glycosyl_Hydrlase_16"/>
</dbReference>
<keyword evidence="2" id="KW-0732">Signal</keyword>
<dbReference type="STRING" id="27342.A0A0H2S7J9"/>
<dbReference type="OrthoDB" id="192832at2759"/>
<dbReference type="EMBL" id="KQ085883">
    <property type="protein sequence ID" value="KLO20225.1"/>
    <property type="molecule type" value="Genomic_DNA"/>
</dbReference>
<reference evidence="4 5" key="1">
    <citation type="submission" date="2015-04" db="EMBL/GenBank/DDBJ databases">
        <title>Complete genome sequence of Schizopora paradoxa KUC8140, a cosmopolitan wood degrader in East Asia.</title>
        <authorList>
            <consortium name="DOE Joint Genome Institute"/>
            <person name="Min B."/>
            <person name="Park H."/>
            <person name="Jang Y."/>
            <person name="Kim J.-J."/>
            <person name="Kim K.H."/>
            <person name="Pangilinan J."/>
            <person name="Lipzen A."/>
            <person name="Riley R."/>
            <person name="Grigoriev I.V."/>
            <person name="Spatafora J.W."/>
            <person name="Choi I.-G."/>
        </authorList>
    </citation>
    <scope>NUCLEOTIDE SEQUENCE [LARGE SCALE GENOMIC DNA]</scope>
    <source>
        <strain evidence="4 5">KUC8140</strain>
    </source>
</reference>
<dbReference type="SUPFAM" id="SSF49899">
    <property type="entry name" value="Concanavalin A-like lectins/glucanases"/>
    <property type="match status" value="1"/>
</dbReference>
<dbReference type="InterPro" id="IPR000757">
    <property type="entry name" value="Beta-glucanase-like"/>
</dbReference>
<dbReference type="CDD" id="cd02181">
    <property type="entry name" value="GH16_fungal_Lam16A_glucanase"/>
    <property type="match status" value="1"/>
</dbReference>
<dbReference type="PROSITE" id="PS51762">
    <property type="entry name" value="GH16_2"/>
    <property type="match status" value="1"/>
</dbReference>
<evidence type="ECO:0000313" key="5">
    <source>
        <dbReference type="Proteomes" id="UP000053477"/>
    </source>
</evidence>
<dbReference type="Pfam" id="PF26113">
    <property type="entry name" value="GH16_XgeA"/>
    <property type="match status" value="1"/>
</dbReference>
<dbReference type="InParanoid" id="A0A0H2S7J9"/>
<feature type="region of interest" description="Disordered" evidence="1">
    <location>
        <begin position="84"/>
        <end position="103"/>
    </location>
</feature>
<keyword evidence="5" id="KW-1185">Reference proteome</keyword>
<sequence length="426" mass="45380">MRLSVCASVLLFVVGQTTLASAEFAPHRSVLRATERLHEYAKRRSAGLARDLRVVFQGLKEQDSVQGDSNRVYCVRPDDPFSAFNGSSTSPATASPGASGTSQAAVPTFTSAYSVVEKHSGSNFFDGWDFWDHNVEGGDPTNGNVDYQNQADATSSGLIDVNSAGNAVMRLETTATVSGNRKSVRITTQSTFSTGIFVLDAVHMPEGCGTWPAFWTNGPRWPVTGEIDILEGVHDYTNNQATLHTDVGCTIPSGSTPQSLNIASTSVNGDVCAANLTGNAGCGFRSNSNTTFGSGFNSIGGGVYAMLWDNDGIHVYFFPRGSIPADLLAEKPQPNTWGTAMAFWPASTCNPSQFFVNHSVIFDLTLCGDWAGAVWGASGIPGQTQSCQAITGVSTCTQYIQQNGAAFQNAYWEVSSVTIYQTSRQS</sequence>
<evidence type="ECO:0000256" key="2">
    <source>
        <dbReference type="SAM" id="SignalP"/>
    </source>
</evidence>
<evidence type="ECO:0000259" key="3">
    <source>
        <dbReference type="PROSITE" id="PS51762"/>
    </source>
</evidence>
<dbReference type="GO" id="GO:0004553">
    <property type="term" value="F:hydrolase activity, hydrolyzing O-glycosyl compounds"/>
    <property type="evidence" value="ECO:0007669"/>
    <property type="project" value="InterPro"/>
</dbReference>
<dbReference type="PANTHER" id="PTHR10963">
    <property type="entry name" value="GLYCOSYL HYDROLASE-RELATED"/>
    <property type="match status" value="1"/>
</dbReference>
<dbReference type="PANTHER" id="PTHR10963:SF24">
    <property type="entry name" value="GLYCOSIDASE C21B10.07-RELATED"/>
    <property type="match status" value="1"/>
</dbReference>
<evidence type="ECO:0000313" key="4">
    <source>
        <dbReference type="EMBL" id="KLO20225.1"/>
    </source>
</evidence>
<feature type="signal peptide" evidence="2">
    <location>
        <begin position="1"/>
        <end position="22"/>
    </location>
</feature>
<dbReference type="GO" id="GO:0009251">
    <property type="term" value="P:glucan catabolic process"/>
    <property type="evidence" value="ECO:0007669"/>
    <property type="project" value="TreeGrafter"/>
</dbReference>
<dbReference type="Gene3D" id="2.60.120.200">
    <property type="match status" value="1"/>
</dbReference>
<dbReference type="AlphaFoldDB" id="A0A0H2S7J9"/>
<dbReference type="Proteomes" id="UP000053477">
    <property type="component" value="Unassembled WGS sequence"/>
</dbReference>
<proteinExistence type="predicted"/>
<dbReference type="InterPro" id="IPR013320">
    <property type="entry name" value="ConA-like_dom_sf"/>
</dbReference>
<name>A0A0H2S7J9_9AGAM</name>
<feature type="chain" id="PRO_5005202094" evidence="2">
    <location>
        <begin position="23"/>
        <end position="426"/>
    </location>
</feature>
<evidence type="ECO:0000256" key="1">
    <source>
        <dbReference type="SAM" id="MobiDB-lite"/>
    </source>
</evidence>
<feature type="compositionally biased region" description="Low complexity" evidence="1">
    <location>
        <begin position="86"/>
        <end position="102"/>
    </location>
</feature>
<organism evidence="4 5">
    <name type="scientific">Schizopora paradoxa</name>
    <dbReference type="NCBI Taxonomy" id="27342"/>
    <lineage>
        <taxon>Eukaryota</taxon>
        <taxon>Fungi</taxon>
        <taxon>Dikarya</taxon>
        <taxon>Basidiomycota</taxon>
        <taxon>Agaricomycotina</taxon>
        <taxon>Agaricomycetes</taxon>
        <taxon>Hymenochaetales</taxon>
        <taxon>Schizoporaceae</taxon>
        <taxon>Schizopora</taxon>
    </lineage>
</organism>
<keyword evidence="4" id="KW-0378">Hydrolase</keyword>
<protein>
    <submittedName>
        <fullName evidence="4">Glycoside hydrolase family 16 protein</fullName>
    </submittedName>
</protein>